<dbReference type="PANTHER" id="PTHR47506">
    <property type="entry name" value="TRANSCRIPTIONAL REGULATORY PROTEIN"/>
    <property type="match status" value="1"/>
</dbReference>
<evidence type="ECO:0000313" key="6">
    <source>
        <dbReference type="EMBL" id="UOQ91955.1"/>
    </source>
</evidence>
<protein>
    <submittedName>
        <fullName evidence="6">TetR/AcrR family transcriptional regulator</fullName>
    </submittedName>
</protein>
<reference evidence="6 7" key="1">
    <citation type="submission" date="2022-04" db="EMBL/GenBank/DDBJ databases">
        <title>Halobacillus sp. isolated from saltern.</title>
        <authorList>
            <person name="Won M."/>
            <person name="Lee C.-M."/>
            <person name="Woen H.-Y."/>
            <person name="Kwon S.-W."/>
        </authorList>
    </citation>
    <scope>NUCLEOTIDE SEQUENCE [LARGE SCALE GENOMIC DNA]</scope>
    <source>
        <strain evidence="6 7">SSTM10-2</strain>
    </source>
</reference>
<dbReference type="SUPFAM" id="SSF48498">
    <property type="entry name" value="Tetracyclin repressor-like, C-terminal domain"/>
    <property type="match status" value="1"/>
</dbReference>
<evidence type="ECO:0000256" key="4">
    <source>
        <dbReference type="PROSITE-ProRule" id="PRU00335"/>
    </source>
</evidence>
<dbReference type="InterPro" id="IPR041479">
    <property type="entry name" value="TetR_CgmR_C"/>
</dbReference>
<evidence type="ECO:0000256" key="2">
    <source>
        <dbReference type="ARBA" id="ARBA00023125"/>
    </source>
</evidence>
<dbReference type="Gene3D" id="1.10.357.10">
    <property type="entry name" value="Tetracycline Repressor, domain 2"/>
    <property type="match status" value="1"/>
</dbReference>
<dbReference type="PRINTS" id="PR00455">
    <property type="entry name" value="HTHTETR"/>
</dbReference>
<evidence type="ECO:0000259" key="5">
    <source>
        <dbReference type="PROSITE" id="PS50977"/>
    </source>
</evidence>
<feature type="domain" description="HTH tetR-type" evidence="5">
    <location>
        <begin position="4"/>
        <end position="64"/>
    </location>
</feature>
<dbReference type="SUPFAM" id="SSF46689">
    <property type="entry name" value="Homeodomain-like"/>
    <property type="match status" value="1"/>
</dbReference>
<dbReference type="Proteomes" id="UP000831880">
    <property type="component" value="Chromosome"/>
</dbReference>
<evidence type="ECO:0000256" key="3">
    <source>
        <dbReference type="ARBA" id="ARBA00023163"/>
    </source>
</evidence>
<feature type="DNA-binding region" description="H-T-H motif" evidence="4">
    <location>
        <begin position="27"/>
        <end position="46"/>
    </location>
</feature>
<accession>A0ABY4GW52</accession>
<dbReference type="PROSITE" id="PS50977">
    <property type="entry name" value="HTH_TETR_2"/>
    <property type="match status" value="1"/>
</dbReference>
<gene>
    <name evidence="6" type="ORF">MUO14_15765</name>
</gene>
<keyword evidence="1" id="KW-0805">Transcription regulation</keyword>
<name>A0ABY4GW52_9BACI</name>
<organism evidence="6 7">
    <name type="scientific">Halobacillus shinanisalinarum</name>
    <dbReference type="NCBI Taxonomy" id="2932258"/>
    <lineage>
        <taxon>Bacteria</taxon>
        <taxon>Bacillati</taxon>
        <taxon>Bacillota</taxon>
        <taxon>Bacilli</taxon>
        <taxon>Bacillales</taxon>
        <taxon>Bacillaceae</taxon>
        <taxon>Halobacillus</taxon>
    </lineage>
</organism>
<evidence type="ECO:0000256" key="1">
    <source>
        <dbReference type="ARBA" id="ARBA00023015"/>
    </source>
</evidence>
<keyword evidence="3" id="KW-0804">Transcription</keyword>
<sequence>MNKNSRKVEILHAAASIVSREGIFNFTLEAVAKEAGMSKGGLLYHYPSKEALVQGMVEHLADSYTGKIESNAENDPEEIGKWTRAFLNVTFNQTYPNKDMNAGLLAAKAVNPELLNPIKEAYAEWQHRIEYDGLDPVMSTIIRLATDGMWLSELLDIYQIEDNKKDQVLRTLEEWAKSSQLNDTSE</sequence>
<keyword evidence="2 4" id="KW-0238">DNA-binding</keyword>
<evidence type="ECO:0000313" key="7">
    <source>
        <dbReference type="Proteomes" id="UP000831880"/>
    </source>
</evidence>
<keyword evidence="7" id="KW-1185">Reference proteome</keyword>
<dbReference type="EMBL" id="CP095074">
    <property type="protein sequence ID" value="UOQ91955.1"/>
    <property type="molecule type" value="Genomic_DNA"/>
</dbReference>
<dbReference type="RefSeq" id="WP_244751566.1">
    <property type="nucleotide sequence ID" value="NZ_CP095074.1"/>
</dbReference>
<proteinExistence type="predicted"/>
<dbReference type="Pfam" id="PF17937">
    <property type="entry name" value="TetR_C_28"/>
    <property type="match status" value="1"/>
</dbReference>
<dbReference type="PANTHER" id="PTHR47506:SF6">
    <property type="entry name" value="HTH-TYPE TRANSCRIPTIONAL REPRESSOR NEMR"/>
    <property type="match status" value="1"/>
</dbReference>
<dbReference type="InterPro" id="IPR001647">
    <property type="entry name" value="HTH_TetR"/>
</dbReference>
<dbReference type="Pfam" id="PF00440">
    <property type="entry name" value="TetR_N"/>
    <property type="match status" value="1"/>
</dbReference>
<dbReference type="InterPro" id="IPR036271">
    <property type="entry name" value="Tet_transcr_reg_TetR-rel_C_sf"/>
</dbReference>
<dbReference type="InterPro" id="IPR009057">
    <property type="entry name" value="Homeodomain-like_sf"/>
</dbReference>